<reference evidence="1 2" key="1">
    <citation type="submission" date="2021-06" db="EMBL/GenBank/DDBJ databases">
        <title>Differences between aerobic and microaerobic xylene degrading microbial communities.</title>
        <authorList>
            <person name="Banerjee S."/>
            <person name="Tancsics A."/>
        </authorList>
    </citation>
    <scope>NUCLEOTIDE SEQUENCE [LARGE SCALE GENOMIC DNA]</scope>
    <source>
        <strain evidence="1 2">MAP12</strain>
    </source>
</reference>
<gene>
    <name evidence="1" type="ORF">KRX52_14510</name>
</gene>
<accession>A0ABS6MYX5</accession>
<comment type="caution">
    <text evidence="1">The sequence shown here is derived from an EMBL/GenBank/DDBJ whole genome shotgun (WGS) entry which is preliminary data.</text>
</comment>
<keyword evidence="2" id="KW-1185">Reference proteome</keyword>
<dbReference type="Proteomes" id="UP000813068">
    <property type="component" value="Unassembled WGS sequence"/>
</dbReference>
<sequence>MDQWINGSMDQWINGSMDQWINGSMDQWINGSMACVLWLNGMRWDEGLASAVGDWRKV</sequence>
<organism evidence="1 2">
    <name type="scientific">Geopseudomonas aromaticivorans</name>
    <dbReference type="NCBI Taxonomy" id="2849492"/>
    <lineage>
        <taxon>Bacteria</taxon>
        <taxon>Pseudomonadati</taxon>
        <taxon>Pseudomonadota</taxon>
        <taxon>Gammaproteobacteria</taxon>
        <taxon>Pseudomonadales</taxon>
        <taxon>Pseudomonadaceae</taxon>
        <taxon>Geopseudomonas</taxon>
    </lineage>
</organism>
<dbReference type="RefSeq" id="WP_217682426.1">
    <property type="nucleotide sequence ID" value="NZ_JAHRGL010000040.1"/>
</dbReference>
<evidence type="ECO:0000313" key="2">
    <source>
        <dbReference type="Proteomes" id="UP000813068"/>
    </source>
</evidence>
<protein>
    <submittedName>
        <fullName evidence="1">Uncharacterized protein</fullName>
    </submittedName>
</protein>
<dbReference type="EMBL" id="JAHRGL010000040">
    <property type="protein sequence ID" value="MBV2133990.1"/>
    <property type="molecule type" value="Genomic_DNA"/>
</dbReference>
<proteinExistence type="predicted"/>
<name>A0ABS6MYX5_9GAMM</name>
<evidence type="ECO:0000313" key="1">
    <source>
        <dbReference type="EMBL" id="MBV2133990.1"/>
    </source>
</evidence>